<proteinExistence type="predicted"/>
<dbReference type="GO" id="GO:0046872">
    <property type="term" value="F:metal ion binding"/>
    <property type="evidence" value="ECO:0007669"/>
    <property type="project" value="UniProtKB-KW"/>
</dbReference>
<keyword evidence="5" id="KW-0175">Coiled coil</keyword>
<dbReference type="RefSeq" id="WP_111920082.1">
    <property type="nucleotide sequence ID" value="NZ_CAUWHR010000009.1"/>
</dbReference>
<keyword evidence="8" id="KW-1185">Reference proteome</keyword>
<dbReference type="SMART" id="SM00863">
    <property type="entry name" value="tRNA_SAD"/>
    <property type="match status" value="1"/>
</dbReference>
<evidence type="ECO:0000313" key="7">
    <source>
        <dbReference type="EMBL" id="AWY98595.1"/>
    </source>
</evidence>
<comment type="subcellular location">
    <subcellularLocation>
        <location evidence="2">Cytoplasm</location>
    </subcellularLocation>
</comment>
<dbReference type="InterPro" id="IPR018165">
    <property type="entry name" value="Ala-tRNA-synth_IIc_core"/>
</dbReference>
<protein>
    <submittedName>
        <fullName evidence="7">Alanyl-tRNA editing protein</fullName>
    </submittedName>
</protein>
<dbReference type="GO" id="GO:0005524">
    <property type="term" value="F:ATP binding"/>
    <property type="evidence" value="ECO:0007669"/>
    <property type="project" value="InterPro"/>
</dbReference>
<dbReference type="AlphaFoldDB" id="A0A2Z4UBZ3"/>
<evidence type="ECO:0000313" key="8">
    <source>
        <dbReference type="Proteomes" id="UP000250003"/>
    </source>
</evidence>
<dbReference type="KEGG" id="blau:DQQ01_11040"/>
<dbReference type="GO" id="GO:0006419">
    <property type="term" value="P:alanyl-tRNA aminoacylation"/>
    <property type="evidence" value="ECO:0007669"/>
    <property type="project" value="InterPro"/>
</dbReference>
<dbReference type="InterPro" id="IPR051335">
    <property type="entry name" value="Alanyl-tRNA_Editing_Enzymes"/>
</dbReference>
<dbReference type="GO" id="GO:0002161">
    <property type="term" value="F:aminoacyl-tRNA deacylase activity"/>
    <property type="evidence" value="ECO:0007669"/>
    <property type="project" value="UniProtKB-ARBA"/>
</dbReference>
<dbReference type="PANTHER" id="PTHR43462:SF1">
    <property type="entry name" value="ALANYL-TRNA EDITING PROTEIN AARSD1"/>
    <property type="match status" value="1"/>
</dbReference>
<sequence>MTEKLYYQDSYLSEFEAEVLSCVPKGNKYEVVLSRTAFFPEGGGQTADTGVLVSGQQRIQVLDVQEKDGVVLHETDGLLEVGAVVQGELNFQERFLKMQEHTGEHIISGIVHRRFGYQNVGFHLGKEEVTMDYDGPLTEEELRQIEYEANRAVAENIPIVILEPSKEELPHIFYRSKMEIEGQVRIVQIPGYDSCACCAPHVKTTGSVGMIKITGAIRYKGGMRLSLHCGFRALSDYREKEASVKQISNRLSAKQEEVVCAVKRLEEELAALKEKNKRLQEQLVKAALKEEEQKLLENPVANLLLFAEEMDPAAMRNFVNEAMEKTDGICGVFVGSKEQGFRYVLGKKDGSICSIGKCLNEAFEGKGGGKPPMIQGSLKGNPEAIRGFLEKE</sequence>
<dbReference type="OrthoDB" id="9812949at2"/>
<dbReference type="Proteomes" id="UP000250003">
    <property type="component" value="Chromosome"/>
</dbReference>
<dbReference type="PROSITE" id="PS50860">
    <property type="entry name" value="AA_TRNA_LIGASE_II_ALA"/>
    <property type="match status" value="1"/>
</dbReference>
<dbReference type="InterPro" id="IPR018163">
    <property type="entry name" value="Thr/Ala-tRNA-synth_IIc_edit"/>
</dbReference>
<comment type="cofactor">
    <cofactor evidence="1">
        <name>Zn(2+)</name>
        <dbReference type="ChEBI" id="CHEBI:29105"/>
    </cofactor>
</comment>
<feature type="coiled-coil region" evidence="5">
    <location>
        <begin position="237"/>
        <end position="292"/>
    </location>
</feature>
<keyword evidence="4" id="KW-0862">Zinc</keyword>
<dbReference type="InterPro" id="IPR012947">
    <property type="entry name" value="tRNA_SAD"/>
</dbReference>
<dbReference type="Gene3D" id="3.10.310.40">
    <property type="match status" value="1"/>
</dbReference>
<accession>A0A2Z4UBZ3</accession>
<evidence type="ECO:0000256" key="4">
    <source>
        <dbReference type="ARBA" id="ARBA00022833"/>
    </source>
</evidence>
<evidence type="ECO:0000256" key="5">
    <source>
        <dbReference type="SAM" id="Coils"/>
    </source>
</evidence>
<dbReference type="GO" id="GO:0003676">
    <property type="term" value="F:nucleic acid binding"/>
    <property type="evidence" value="ECO:0007669"/>
    <property type="project" value="InterPro"/>
</dbReference>
<evidence type="ECO:0000256" key="3">
    <source>
        <dbReference type="ARBA" id="ARBA00022723"/>
    </source>
</evidence>
<feature type="domain" description="Alanyl-transfer RNA synthetases family profile" evidence="6">
    <location>
        <begin position="1"/>
        <end position="224"/>
    </location>
</feature>
<dbReference type="Gene3D" id="3.30.980.10">
    <property type="entry name" value="Threonyl-trna Synthetase, Chain A, domain 2"/>
    <property type="match status" value="1"/>
</dbReference>
<dbReference type="Pfam" id="PF07973">
    <property type="entry name" value="tRNA_SAD"/>
    <property type="match status" value="1"/>
</dbReference>
<dbReference type="Pfam" id="PF01411">
    <property type="entry name" value="tRNA-synt_2c"/>
    <property type="match status" value="1"/>
</dbReference>
<dbReference type="InterPro" id="IPR018164">
    <property type="entry name" value="Ala-tRNA-synth_IIc_N"/>
</dbReference>
<dbReference type="SUPFAM" id="SSF50447">
    <property type="entry name" value="Translation proteins"/>
    <property type="match status" value="1"/>
</dbReference>
<reference evidence="8" key="1">
    <citation type="submission" date="2018-06" db="EMBL/GenBank/DDBJ databases">
        <title>Description of Blautia argi sp. nov., a new anaerobic isolated from dog feces.</title>
        <authorList>
            <person name="Chang Y.-H."/>
            <person name="Paek J."/>
            <person name="Shin Y."/>
        </authorList>
    </citation>
    <scope>NUCLEOTIDE SEQUENCE [LARGE SCALE GENOMIC DNA]</scope>
    <source>
        <strain evidence="8">KCTC 15426</strain>
    </source>
</reference>
<dbReference type="GO" id="GO:0005737">
    <property type="term" value="C:cytoplasm"/>
    <property type="evidence" value="ECO:0007669"/>
    <property type="project" value="UniProtKB-SubCell"/>
</dbReference>
<keyword evidence="3" id="KW-0479">Metal-binding</keyword>
<gene>
    <name evidence="7" type="ORF">DQQ01_11040</name>
</gene>
<organism evidence="7 8">
    <name type="scientific">Blautia argi</name>
    <dbReference type="NCBI Taxonomy" id="1912897"/>
    <lineage>
        <taxon>Bacteria</taxon>
        <taxon>Bacillati</taxon>
        <taxon>Bacillota</taxon>
        <taxon>Clostridia</taxon>
        <taxon>Lachnospirales</taxon>
        <taxon>Lachnospiraceae</taxon>
        <taxon>Blautia</taxon>
    </lineage>
</organism>
<name>A0A2Z4UBZ3_9FIRM</name>
<dbReference type="Gene3D" id="2.40.30.130">
    <property type="match status" value="1"/>
</dbReference>
<evidence type="ECO:0000256" key="2">
    <source>
        <dbReference type="ARBA" id="ARBA00004496"/>
    </source>
</evidence>
<dbReference type="PANTHER" id="PTHR43462">
    <property type="entry name" value="ALANYL-TRNA EDITING PROTEIN"/>
    <property type="match status" value="1"/>
</dbReference>
<evidence type="ECO:0000256" key="1">
    <source>
        <dbReference type="ARBA" id="ARBA00001947"/>
    </source>
</evidence>
<dbReference type="InterPro" id="IPR009000">
    <property type="entry name" value="Transl_B-barrel_sf"/>
</dbReference>
<dbReference type="SUPFAM" id="SSF55186">
    <property type="entry name" value="ThrRS/AlaRS common domain"/>
    <property type="match status" value="1"/>
</dbReference>
<dbReference type="GO" id="GO:0004813">
    <property type="term" value="F:alanine-tRNA ligase activity"/>
    <property type="evidence" value="ECO:0007669"/>
    <property type="project" value="InterPro"/>
</dbReference>
<dbReference type="EMBL" id="CP030280">
    <property type="protein sequence ID" value="AWY98595.1"/>
    <property type="molecule type" value="Genomic_DNA"/>
</dbReference>
<evidence type="ECO:0000259" key="6">
    <source>
        <dbReference type="PROSITE" id="PS50860"/>
    </source>
</evidence>